<dbReference type="SUPFAM" id="SSF143011">
    <property type="entry name" value="RelE-like"/>
    <property type="match status" value="1"/>
</dbReference>
<evidence type="ECO:0000313" key="2">
    <source>
        <dbReference type="Proteomes" id="UP000034175"/>
    </source>
</evidence>
<accession>A0A0G1NYJ2</accession>
<reference evidence="1 2" key="1">
    <citation type="journal article" date="2015" name="Nature">
        <title>rRNA introns, odd ribosomes, and small enigmatic genomes across a large radiation of phyla.</title>
        <authorList>
            <person name="Brown C.T."/>
            <person name="Hug L.A."/>
            <person name="Thomas B.C."/>
            <person name="Sharon I."/>
            <person name="Castelle C.J."/>
            <person name="Singh A."/>
            <person name="Wilkins M.J."/>
            <person name="Williams K.H."/>
            <person name="Banfield J.F."/>
        </authorList>
    </citation>
    <scope>NUCLEOTIDE SEQUENCE [LARGE SCALE GENOMIC DNA]</scope>
</reference>
<evidence type="ECO:0000313" key="1">
    <source>
        <dbReference type="EMBL" id="KKU25571.1"/>
    </source>
</evidence>
<proteinExistence type="predicted"/>
<name>A0A0G1NYJ2_9BACT</name>
<dbReference type="Proteomes" id="UP000034175">
    <property type="component" value="Unassembled WGS sequence"/>
</dbReference>
<dbReference type="Gene3D" id="3.30.2310.20">
    <property type="entry name" value="RelE-like"/>
    <property type="match status" value="1"/>
</dbReference>
<gene>
    <name evidence="1" type="ORF">UX39_C0025G0011</name>
</gene>
<comment type="caution">
    <text evidence="1">The sequence shown here is derived from an EMBL/GenBank/DDBJ whole genome shotgun (WGS) entry which is preliminary data.</text>
</comment>
<protein>
    <submittedName>
        <fullName evidence="1">Plasmid stabilization system</fullName>
    </submittedName>
</protein>
<sequence length="86" mass="10286">MIEVVFKPSFIKEVRRLEQELQSEVLEKIALFKDRKNHHLLKVHKLHGQLKGRWSFSVNYKIRIVFVYAEKNEVALLIIGDHNIYN</sequence>
<dbReference type="EMBL" id="LCMA01000025">
    <property type="protein sequence ID" value="KKU25571.1"/>
    <property type="molecule type" value="Genomic_DNA"/>
</dbReference>
<dbReference type="AlphaFoldDB" id="A0A0G1NYJ2"/>
<dbReference type="InterPro" id="IPR035093">
    <property type="entry name" value="RelE/ParE_toxin_dom_sf"/>
</dbReference>
<organism evidence="1 2">
    <name type="scientific">Candidatus Magasanikbacteria bacterium GW2011_GWA2_46_17</name>
    <dbReference type="NCBI Taxonomy" id="1619042"/>
    <lineage>
        <taxon>Bacteria</taxon>
        <taxon>Candidatus Magasanikiibacteriota</taxon>
    </lineage>
</organism>